<gene>
    <name evidence="2" type="ORF">SAMN04488078_101973</name>
</gene>
<dbReference type="SUPFAM" id="SSF51294">
    <property type="entry name" value="Hedgehog/intein (Hint) domain"/>
    <property type="match status" value="1"/>
</dbReference>
<evidence type="ECO:0000313" key="2">
    <source>
        <dbReference type="EMBL" id="SNS54969.1"/>
    </source>
</evidence>
<dbReference type="Pfam" id="PF13403">
    <property type="entry name" value="Hint_2"/>
    <property type="match status" value="1"/>
</dbReference>
<dbReference type="Proteomes" id="UP000198440">
    <property type="component" value="Unassembled WGS sequence"/>
</dbReference>
<reference evidence="2 3" key="1">
    <citation type="submission" date="2017-06" db="EMBL/GenBank/DDBJ databases">
        <authorList>
            <person name="Kim H.J."/>
            <person name="Triplett B.A."/>
        </authorList>
    </citation>
    <scope>NUCLEOTIDE SEQUENCE [LARGE SCALE GENOMIC DNA]</scope>
    <source>
        <strain evidence="2 3">DSM 11445</strain>
    </source>
</reference>
<dbReference type="InterPro" id="IPR028992">
    <property type="entry name" value="Hedgehog/Intein_dom"/>
</dbReference>
<dbReference type="RefSeq" id="WP_245823231.1">
    <property type="nucleotide sequence ID" value="NZ_FZON01000019.1"/>
</dbReference>
<dbReference type="Gene3D" id="2.170.16.10">
    <property type="entry name" value="Hedgehog/Intein (Hint) domain"/>
    <property type="match status" value="1"/>
</dbReference>
<accession>A0A239FDF5</accession>
<evidence type="ECO:0000313" key="3">
    <source>
        <dbReference type="Proteomes" id="UP000198440"/>
    </source>
</evidence>
<sequence>MADYVLSPIVQYTNYGSDGDFDANSTWNDTITVSDGSIDDNQFTDGEGGIQMTFAPNPPQGVIYQGQVEYMGESYPIFENSSGTTFVFGVHLPEATFPTVASLGSDTSAFALCFAEGTRIATPTGESMVEDLTIGEVVLNAVGKPVPVKWIGRQTVQTRFVGPKTALVRIRVGAFGNNQPHSDLTVTADHGMVQDGLVINASALVNRDTIDWVPMADLPEQFTVYHVETEAHDVILANGAPSETFVDYAGRTAFDNHGEYLTLYGCERIVPEMPHPRISSARHVPETIRARLNNSADDELALTA</sequence>
<proteinExistence type="predicted"/>
<dbReference type="EMBL" id="FZON01000019">
    <property type="protein sequence ID" value="SNS54969.1"/>
    <property type="molecule type" value="Genomic_DNA"/>
</dbReference>
<evidence type="ECO:0000259" key="1">
    <source>
        <dbReference type="Pfam" id="PF13403"/>
    </source>
</evidence>
<dbReference type="AlphaFoldDB" id="A0A239FDF5"/>
<organism evidence="2 3">
    <name type="scientific">Antarctobacter heliothermus</name>
    <dbReference type="NCBI Taxonomy" id="74033"/>
    <lineage>
        <taxon>Bacteria</taxon>
        <taxon>Pseudomonadati</taxon>
        <taxon>Pseudomonadota</taxon>
        <taxon>Alphaproteobacteria</taxon>
        <taxon>Rhodobacterales</taxon>
        <taxon>Roseobacteraceae</taxon>
        <taxon>Antarctobacter</taxon>
    </lineage>
</organism>
<feature type="domain" description="Hedgehog/Intein (Hint)" evidence="1">
    <location>
        <begin position="113"/>
        <end position="247"/>
    </location>
</feature>
<protein>
    <submittedName>
        <fullName evidence="2">Hint domain-containing protein</fullName>
    </submittedName>
</protein>
<dbReference type="InterPro" id="IPR036844">
    <property type="entry name" value="Hint_dom_sf"/>
</dbReference>
<name>A0A239FDF5_9RHOB</name>